<dbReference type="PANTHER" id="PTHR11157:SF17">
    <property type="entry name" value="ELONGATION OF VERY LONG CHAIN FATTY ACIDS PROTEIN 6"/>
    <property type="match status" value="1"/>
</dbReference>
<dbReference type="GO" id="GO:0019367">
    <property type="term" value="P:fatty acid elongation, saturated fatty acid"/>
    <property type="evidence" value="ECO:0007669"/>
    <property type="project" value="TreeGrafter"/>
</dbReference>
<organism evidence="11 12">
    <name type="scientific">Folsomia candida</name>
    <name type="common">Springtail</name>
    <dbReference type="NCBI Taxonomy" id="158441"/>
    <lineage>
        <taxon>Eukaryota</taxon>
        <taxon>Metazoa</taxon>
        <taxon>Ecdysozoa</taxon>
        <taxon>Arthropoda</taxon>
        <taxon>Hexapoda</taxon>
        <taxon>Collembola</taxon>
        <taxon>Entomobryomorpha</taxon>
        <taxon>Isotomoidea</taxon>
        <taxon>Isotomidae</taxon>
        <taxon>Proisotominae</taxon>
        <taxon>Folsomia</taxon>
    </lineage>
</organism>
<dbReference type="EMBL" id="LNIX01000009">
    <property type="protein sequence ID" value="OXA50002.1"/>
    <property type="molecule type" value="Genomic_DNA"/>
</dbReference>
<evidence type="ECO:0000256" key="4">
    <source>
        <dbReference type="ARBA" id="ARBA00022692"/>
    </source>
</evidence>
<comment type="catalytic activity">
    <reaction evidence="10">
        <text>a very-long-chain acyl-CoA + malonyl-CoA + H(+) = a very-long-chain 3-oxoacyl-CoA + CO2 + CoA</text>
        <dbReference type="Rhea" id="RHEA:32727"/>
        <dbReference type="ChEBI" id="CHEBI:15378"/>
        <dbReference type="ChEBI" id="CHEBI:16526"/>
        <dbReference type="ChEBI" id="CHEBI:57287"/>
        <dbReference type="ChEBI" id="CHEBI:57384"/>
        <dbReference type="ChEBI" id="CHEBI:90725"/>
        <dbReference type="ChEBI" id="CHEBI:90736"/>
        <dbReference type="EC" id="2.3.1.199"/>
    </reaction>
</comment>
<dbReference type="AlphaFoldDB" id="A0A226DX04"/>
<name>A0A226DX04_FOLCA</name>
<sequence length="292" mass="34147">MKTSKSDLKFLPFTKEGWLDYSSEELAPHSSYEPYAWEVFDWKSFVQWVNRNMHISIVISVVYIAVIFSLQAFMRNRKPFGLKRELAIWNGALGLFSIMGLTRVLPDLWGQINRPNGLYHALCVKERISVPMIFWGGLFVISKVVELGDTIFIVLRKKPVQFLQYFHHALSLTLAWTTGPYLEPICRFYILMNYGVHSLMYPYFALKSMNVHIPRQFANIITALQLIQMVIGVTINVWTSYLYYIFGSCHRYEFSIKMIWIAYGSFLVLFGDLFYRLVLKRTKKSSPVNKQN</sequence>
<feature type="transmembrane region" description="Helical" evidence="10">
    <location>
        <begin position="226"/>
        <end position="246"/>
    </location>
</feature>
<comment type="similarity">
    <text evidence="10">Belongs to the ELO family.</text>
</comment>
<dbReference type="GO" id="GO:0034626">
    <property type="term" value="P:fatty acid elongation, polyunsaturated fatty acid"/>
    <property type="evidence" value="ECO:0007669"/>
    <property type="project" value="TreeGrafter"/>
</dbReference>
<dbReference type="GO" id="GO:0030148">
    <property type="term" value="P:sphingolipid biosynthetic process"/>
    <property type="evidence" value="ECO:0007669"/>
    <property type="project" value="TreeGrafter"/>
</dbReference>
<feature type="transmembrane region" description="Helical" evidence="10">
    <location>
        <begin position="86"/>
        <end position="105"/>
    </location>
</feature>
<proteinExistence type="inferred from homology"/>
<keyword evidence="5 10" id="KW-0276">Fatty acid metabolism</keyword>
<evidence type="ECO:0000313" key="11">
    <source>
        <dbReference type="EMBL" id="OXA50002.1"/>
    </source>
</evidence>
<evidence type="ECO:0000256" key="8">
    <source>
        <dbReference type="ARBA" id="ARBA00023136"/>
    </source>
</evidence>
<keyword evidence="3 10" id="KW-0808">Transferase</keyword>
<comment type="subcellular location">
    <subcellularLocation>
        <location evidence="1">Membrane</location>
        <topology evidence="1">Multi-pass membrane protein</topology>
    </subcellularLocation>
</comment>
<keyword evidence="8 10" id="KW-0472">Membrane</keyword>
<dbReference type="GO" id="GO:0005789">
    <property type="term" value="C:endoplasmic reticulum membrane"/>
    <property type="evidence" value="ECO:0007669"/>
    <property type="project" value="TreeGrafter"/>
</dbReference>
<keyword evidence="4 10" id="KW-0812">Transmembrane</keyword>
<evidence type="ECO:0000256" key="2">
    <source>
        <dbReference type="ARBA" id="ARBA00022516"/>
    </source>
</evidence>
<dbReference type="Proteomes" id="UP000198287">
    <property type="component" value="Unassembled WGS sequence"/>
</dbReference>
<feature type="transmembrane region" description="Helical" evidence="10">
    <location>
        <begin position="53"/>
        <end position="74"/>
    </location>
</feature>
<evidence type="ECO:0000313" key="12">
    <source>
        <dbReference type="Proteomes" id="UP000198287"/>
    </source>
</evidence>
<keyword evidence="6 10" id="KW-1133">Transmembrane helix</keyword>
<feature type="transmembrane region" description="Helical" evidence="10">
    <location>
        <begin position="258"/>
        <end position="278"/>
    </location>
</feature>
<evidence type="ECO:0000256" key="7">
    <source>
        <dbReference type="ARBA" id="ARBA00023098"/>
    </source>
</evidence>
<evidence type="ECO:0000256" key="6">
    <source>
        <dbReference type="ARBA" id="ARBA00022989"/>
    </source>
</evidence>
<evidence type="ECO:0000256" key="5">
    <source>
        <dbReference type="ARBA" id="ARBA00022832"/>
    </source>
</evidence>
<dbReference type="EC" id="2.3.1.199" evidence="10"/>
<keyword evidence="7 10" id="KW-0443">Lipid metabolism</keyword>
<dbReference type="GO" id="GO:0034625">
    <property type="term" value="P:fatty acid elongation, monounsaturated fatty acid"/>
    <property type="evidence" value="ECO:0007669"/>
    <property type="project" value="TreeGrafter"/>
</dbReference>
<dbReference type="GO" id="GO:0009922">
    <property type="term" value="F:fatty acid elongase activity"/>
    <property type="evidence" value="ECO:0007669"/>
    <property type="project" value="UniProtKB-EC"/>
</dbReference>
<feature type="transmembrane region" description="Helical" evidence="10">
    <location>
        <begin position="132"/>
        <end position="155"/>
    </location>
</feature>
<reference evidence="11 12" key="1">
    <citation type="submission" date="2015-12" db="EMBL/GenBank/DDBJ databases">
        <title>The genome of Folsomia candida.</title>
        <authorList>
            <person name="Faddeeva A."/>
            <person name="Derks M.F."/>
            <person name="Anvar Y."/>
            <person name="Smit S."/>
            <person name="Van Straalen N."/>
            <person name="Roelofs D."/>
        </authorList>
    </citation>
    <scope>NUCLEOTIDE SEQUENCE [LARGE SCALE GENOMIC DNA]</scope>
    <source>
        <strain evidence="11 12">VU population</strain>
        <tissue evidence="11">Whole body</tissue>
    </source>
</reference>
<evidence type="ECO:0000256" key="1">
    <source>
        <dbReference type="ARBA" id="ARBA00004141"/>
    </source>
</evidence>
<protein>
    <recommendedName>
        <fullName evidence="10">Elongation of very long chain fatty acids protein</fullName>
        <ecNumber evidence="10">2.3.1.199</ecNumber>
    </recommendedName>
    <alternativeName>
        <fullName evidence="10">Very-long-chain 3-oxoacyl-CoA synthase</fullName>
    </alternativeName>
</protein>
<evidence type="ECO:0000256" key="9">
    <source>
        <dbReference type="ARBA" id="ARBA00023160"/>
    </source>
</evidence>
<evidence type="ECO:0000256" key="10">
    <source>
        <dbReference type="RuleBase" id="RU361115"/>
    </source>
</evidence>
<keyword evidence="9 10" id="KW-0275">Fatty acid biosynthesis</keyword>
<gene>
    <name evidence="11" type="ORF">Fcan01_14947</name>
</gene>
<comment type="caution">
    <text evidence="11">The sequence shown here is derived from an EMBL/GenBank/DDBJ whole genome shotgun (WGS) entry which is preliminary data.</text>
</comment>
<dbReference type="GO" id="GO:0042761">
    <property type="term" value="P:very long-chain fatty acid biosynthetic process"/>
    <property type="evidence" value="ECO:0007669"/>
    <property type="project" value="TreeGrafter"/>
</dbReference>
<evidence type="ECO:0000256" key="3">
    <source>
        <dbReference type="ARBA" id="ARBA00022679"/>
    </source>
</evidence>
<dbReference type="OMA" id="WILIREF"/>
<dbReference type="Pfam" id="PF01151">
    <property type="entry name" value="ELO"/>
    <property type="match status" value="1"/>
</dbReference>
<dbReference type="PANTHER" id="PTHR11157">
    <property type="entry name" value="FATTY ACID ACYL TRANSFERASE-RELATED"/>
    <property type="match status" value="1"/>
</dbReference>
<accession>A0A226DX04</accession>
<dbReference type="InterPro" id="IPR002076">
    <property type="entry name" value="ELO_fam"/>
</dbReference>
<keyword evidence="2 10" id="KW-0444">Lipid biosynthesis</keyword>
<dbReference type="OrthoDB" id="10259681at2759"/>
<keyword evidence="12" id="KW-1185">Reference proteome</keyword>